<name>A0A7X4KK77_9BURK</name>
<dbReference type="Gene3D" id="3.10.50.30">
    <property type="entry name" value="Transcription elongation factor, GreA/GreB, C-terminal domain"/>
    <property type="match status" value="1"/>
</dbReference>
<dbReference type="InterPro" id="IPR001437">
    <property type="entry name" value="Tscrpt_elong_fac_GreA/B_C"/>
</dbReference>
<dbReference type="AlphaFoldDB" id="A0A7X4KK77"/>
<dbReference type="Pfam" id="PF01272">
    <property type="entry name" value="GreA_GreB"/>
    <property type="match status" value="1"/>
</dbReference>
<dbReference type="NCBIfam" id="NF004396">
    <property type="entry name" value="PRK05753.1"/>
    <property type="match status" value="1"/>
</dbReference>
<feature type="domain" description="Transcription elongation factor GreA/GreB C-terminal" evidence="1">
    <location>
        <begin position="50"/>
        <end position="126"/>
    </location>
</feature>
<accession>A0A7X4KK77</accession>
<keyword evidence="4" id="KW-1185">Reference proteome</keyword>
<dbReference type="GO" id="GO:0003677">
    <property type="term" value="F:DNA binding"/>
    <property type="evidence" value="ECO:0007669"/>
    <property type="project" value="InterPro"/>
</dbReference>
<dbReference type="GO" id="GO:0070063">
    <property type="term" value="F:RNA polymerase binding"/>
    <property type="evidence" value="ECO:0007669"/>
    <property type="project" value="InterPro"/>
</dbReference>
<keyword evidence="3" id="KW-0418">Kinase</keyword>
<dbReference type="SUPFAM" id="SSF54534">
    <property type="entry name" value="FKBP-like"/>
    <property type="match status" value="1"/>
</dbReference>
<gene>
    <name evidence="3" type="ORF">GTP77_00070</name>
</gene>
<dbReference type="GO" id="GO:0016301">
    <property type="term" value="F:kinase activity"/>
    <property type="evidence" value="ECO:0007669"/>
    <property type="project" value="UniProtKB-KW"/>
</dbReference>
<sequence>MMRPNIVVSSVDMDRLETLLDALPSAQSAARHALLEELSRAELVEPADMPPDVVTMNSRVRFALDQPAEEFTLTLAYPKDMRPGDDRISVLAPVGNALIGLAAGDSIDWTRPDGAAFKLTVLDVLYQPERAGELHR</sequence>
<dbReference type="InterPro" id="IPR023459">
    <property type="entry name" value="Tscrpt_elong_fac_GreA/B_fam"/>
</dbReference>
<evidence type="ECO:0000259" key="1">
    <source>
        <dbReference type="Pfam" id="PF01272"/>
    </source>
</evidence>
<dbReference type="GO" id="GO:0032784">
    <property type="term" value="P:regulation of DNA-templated transcription elongation"/>
    <property type="evidence" value="ECO:0007669"/>
    <property type="project" value="InterPro"/>
</dbReference>
<evidence type="ECO:0000259" key="2">
    <source>
        <dbReference type="Pfam" id="PF14760"/>
    </source>
</evidence>
<dbReference type="GO" id="GO:0006354">
    <property type="term" value="P:DNA-templated transcription elongation"/>
    <property type="evidence" value="ECO:0007669"/>
    <property type="project" value="TreeGrafter"/>
</dbReference>
<dbReference type="Proteomes" id="UP000450676">
    <property type="component" value="Unassembled WGS sequence"/>
</dbReference>
<proteinExistence type="predicted"/>
<evidence type="ECO:0000313" key="4">
    <source>
        <dbReference type="Proteomes" id="UP000450676"/>
    </source>
</evidence>
<keyword evidence="3" id="KW-0808">Transferase</keyword>
<evidence type="ECO:0000313" key="3">
    <source>
        <dbReference type="EMBL" id="MYN05728.1"/>
    </source>
</evidence>
<protein>
    <submittedName>
        <fullName evidence="3">Nucleoside diphosphate kinase regulator</fullName>
    </submittedName>
</protein>
<comment type="caution">
    <text evidence="3">The sequence shown here is derived from an EMBL/GenBank/DDBJ whole genome shotgun (WGS) entry which is preliminary data.</text>
</comment>
<dbReference type="InterPro" id="IPR036953">
    <property type="entry name" value="GreA/GreB_C_sf"/>
</dbReference>
<dbReference type="EMBL" id="WWCU01000001">
    <property type="protein sequence ID" value="MYN05728.1"/>
    <property type="molecule type" value="Genomic_DNA"/>
</dbReference>
<dbReference type="InterPro" id="IPR029462">
    <property type="entry name" value="Rnk_N"/>
</dbReference>
<reference evidence="3 4" key="1">
    <citation type="submission" date="2019-12" db="EMBL/GenBank/DDBJ databases">
        <title>Novel species isolated from a subtropical stream in China.</title>
        <authorList>
            <person name="Lu H."/>
        </authorList>
    </citation>
    <scope>NUCLEOTIDE SEQUENCE [LARGE SCALE GENOMIC DNA]</scope>
    <source>
        <strain evidence="3 4">FT127W</strain>
    </source>
</reference>
<dbReference type="Gene3D" id="1.10.286.20">
    <property type="match status" value="1"/>
</dbReference>
<dbReference type="PANTHER" id="PTHR30437:SF5">
    <property type="entry name" value="REGULATOR OF NUCLEOSIDE DIPHOSPHATE KINASE"/>
    <property type="match status" value="1"/>
</dbReference>
<dbReference type="FunFam" id="3.10.50.30:FF:000002">
    <property type="entry name" value="Regulator of nucleoside diphosphate kinase"/>
    <property type="match status" value="1"/>
</dbReference>
<feature type="domain" description="Regulator of nucleoside diphosphate kinase N-terminal" evidence="2">
    <location>
        <begin position="4"/>
        <end position="44"/>
    </location>
</feature>
<organism evidence="3 4">
    <name type="scientific">Pseudoduganella aquatica</name>
    <dbReference type="NCBI Taxonomy" id="2660641"/>
    <lineage>
        <taxon>Bacteria</taxon>
        <taxon>Pseudomonadati</taxon>
        <taxon>Pseudomonadota</taxon>
        <taxon>Betaproteobacteria</taxon>
        <taxon>Burkholderiales</taxon>
        <taxon>Oxalobacteraceae</taxon>
        <taxon>Telluria group</taxon>
        <taxon>Pseudoduganella</taxon>
    </lineage>
</organism>
<dbReference type="Pfam" id="PF14760">
    <property type="entry name" value="Rnk_N"/>
    <property type="match status" value="1"/>
</dbReference>
<dbReference type="PANTHER" id="PTHR30437">
    <property type="entry name" value="TRANSCRIPTION ELONGATION FACTOR GREA"/>
    <property type="match status" value="1"/>
</dbReference>